<dbReference type="EMBL" id="VSSQ01036667">
    <property type="protein sequence ID" value="MPM89197.1"/>
    <property type="molecule type" value="Genomic_DNA"/>
</dbReference>
<accession>A0A645DIW0</accession>
<sequence length="328" mass="35139">MLGQVIVGAVSHTPEFTPAKGIAVLKIRGCLGIEREFLGRVIAGSQVLIAQADIQEEPVHEAAPVVKPLHVSAGLAEEFQLHLLKFTSPENEVSGRDLIAEGLSDLADAKGHLLAAGPGNVLEVDEDALSRFGSEVHRLGGLVGHSDKGLEHQVKLANIGKVGAAAVGAHNVVLADVRRHLFKAHAVGVAARIFNQLVGAVAGLAVFAVHQRVRKAAHVAAGHPYLRVHQNGRVQPDVVRRLLHELFPPRAFHVVFKLDAQRAVVPRVGKAAIDLTAGKNKPPVFAKGNYFVHRLLGVIHLVLFPPISYVGTHCAPLWSFFYCKAAPR</sequence>
<protein>
    <submittedName>
        <fullName evidence="1">Uncharacterized protein</fullName>
    </submittedName>
</protein>
<name>A0A645DIW0_9ZZZZ</name>
<proteinExistence type="predicted"/>
<dbReference type="AlphaFoldDB" id="A0A645DIW0"/>
<comment type="caution">
    <text evidence="1">The sequence shown here is derived from an EMBL/GenBank/DDBJ whole genome shotgun (WGS) entry which is preliminary data.</text>
</comment>
<evidence type="ECO:0000313" key="1">
    <source>
        <dbReference type="EMBL" id="MPM89197.1"/>
    </source>
</evidence>
<organism evidence="1">
    <name type="scientific">bioreactor metagenome</name>
    <dbReference type="NCBI Taxonomy" id="1076179"/>
    <lineage>
        <taxon>unclassified sequences</taxon>
        <taxon>metagenomes</taxon>
        <taxon>ecological metagenomes</taxon>
    </lineage>
</organism>
<gene>
    <name evidence="1" type="ORF">SDC9_136305</name>
</gene>
<reference evidence="1" key="1">
    <citation type="submission" date="2019-08" db="EMBL/GenBank/DDBJ databases">
        <authorList>
            <person name="Kucharzyk K."/>
            <person name="Murdoch R.W."/>
            <person name="Higgins S."/>
            <person name="Loffler F."/>
        </authorList>
    </citation>
    <scope>NUCLEOTIDE SEQUENCE</scope>
</reference>